<gene>
    <name evidence="6" type="ORF">AALO_G00099180</name>
</gene>
<dbReference type="InterPro" id="IPR045058">
    <property type="entry name" value="GIMA/IAN/Toc"/>
</dbReference>
<keyword evidence="7" id="KW-1185">Reference proteome</keyword>
<dbReference type="PANTHER" id="PTHR10903:SF107">
    <property type="entry name" value="GTPASE IMAP FAMILY MEMBER 4-LIKE-RELATED"/>
    <property type="match status" value="1"/>
</dbReference>
<dbReference type="SUPFAM" id="SSF52540">
    <property type="entry name" value="P-loop containing nucleoside triphosphate hydrolases"/>
    <property type="match status" value="2"/>
</dbReference>
<keyword evidence="3" id="KW-0342">GTP-binding</keyword>
<dbReference type="PANTHER" id="PTHR10903">
    <property type="entry name" value="GTPASE, IMAP FAMILY MEMBER-RELATED"/>
    <property type="match status" value="1"/>
</dbReference>
<dbReference type="PROSITE" id="PS51720">
    <property type="entry name" value="G_AIG1"/>
    <property type="match status" value="2"/>
</dbReference>
<dbReference type="InterPro" id="IPR027417">
    <property type="entry name" value="P-loop_NTPase"/>
</dbReference>
<proteinExistence type="inferred from homology"/>
<dbReference type="Gene3D" id="3.40.50.300">
    <property type="entry name" value="P-loop containing nucleotide triphosphate hydrolases"/>
    <property type="match status" value="2"/>
</dbReference>
<reference evidence="6" key="1">
    <citation type="submission" date="2020-10" db="EMBL/GenBank/DDBJ databases">
        <title>Chromosome-scale genome assembly of the Allis shad, Alosa alosa.</title>
        <authorList>
            <person name="Margot Z."/>
            <person name="Christophe K."/>
            <person name="Cabau C."/>
            <person name="Louis A."/>
            <person name="Berthelot C."/>
            <person name="Parey E."/>
            <person name="Roest Crollius H."/>
            <person name="Montfort J."/>
            <person name="Robinson-Rechavi M."/>
            <person name="Bucao C."/>
            <person name="Bouchez O."/>
            <person name="Gislard M."/>
            <person name="Lluch J."/>
            <person name="Milhes M."/>
            <person name="Lampietro C."/>
            <person name="Lopez Roques C."/>
            <person name="Donnadieu C."/>
            <person name="Braasch I."/>
            <person name="Desvignes T."/>
            <person name="Postlethwait J."/>
            <person name="Bobe J."/>
            <person name="Guiguen Y."/>
        </authorList>
    </citation>
    <scope>NUCLEOTIDE SEQUENCE</scope>
    <source>
        <strain evidence="6">M-15738</strain>
        <tissue evidence="6">Blood</tissue>
    </source>
</reference>
<dbReference type="InterPro" id="IPR006703">
    <property type="entry name" value="G_AIG1"/>
</dbReference>
<dbReference type="GO" id="GO:0005525">
    <property type="term" value="F:GTP binding"/>
    <property type="evidence" value="ECO:0007669"/>
    <property type="project" value="UniProtKB-KW"/>
</dbReference>
<dbReference type="EMBL" id="JADWDJ010000007">
    <property type="protein sequence ID" value="KAG5278457.1"/>
    <property type="molecule type" value="Genomic_DNA"/>
</dbReference>
<evidence type="ECO:0000259" key="5">
    <source>
        <dbReference type="PROSITE" id="PS51720"/>
    </source>
</evidence>
<evidence type="ECO:0000313" key="7">
    <source>
        <dbReference type="Proteomes" id="UP000823561"/>
    </source>
</evidence>
<evidence type="ECO:0000256" key="2">
    <source>
        <dbReference type="ARBA" id="ARBA00022741"/>
    </source>
</evidence>
<dbReference type="FunFam" id="3.40.50.300:FF:001809">
    <property type="entry name" value="Si:ch1073-365p7.2"/>
    <property type="match status" value="2"/>
</dbReference>
<protein>
    <recommendedName>
        <fullName evidence="5">AIG1-type G domain-containing protein</fullName>
    </recommendedName>
</protein>
<evidence type="ECO:0000256" key="3">
    <source>
        <dbReference type="ARBA" id="ARBA00023134"/>
    </source>
</evidence>
<comment type="similarity">
    <text evidence="1">Belongs to the TRAFAC class TrmE-Era-EngA-EngB-Septin-like GTPase superfamily. AIG1/Toc34/Toc159-like paraseptin GTPase family. IAN subfamily.</text>
</comment>
<dbReference type="AlphaFoldDB" id="A0AAV6GXR5"/>
<keyword evidence="2" id="KW-0547">Nucleotide-binding</keyword>
<evidence type="ECO:0000256" key="1">
    <source>
        <dbReference type="ARBA" id="ARBA00008535"/>
    </source>
</evidence>
<feature type="domain" description="AIG1-type G" evidence="5">
    <location>
        <begin position="8"/>
        <end position="210"/>
    </location>
</feature>
<organism evidence="6 7">
    <name type="scientific">Alosa alosa</name>
    <name type="common">allis shad</name>
    <dbReference type="NCBI Taxonomy" id="278164"/>
    <lineage>
        <taxon>Eukaryota</taxon>
        <taxon>Metazoa</taxon>
        <taxon>Chordata</taxon>
        <taxon>Craniata</taxon>
        <taxon>Vertebrata</taxon>
        <taxon>Euteleostomi</taxon>
        <taxon>Actinopterygii</taxon>
        <taxon>Neopterygii</taxon>
        <taxon>Teleostei</taxon>
        <taxon>Clupei</taxon>
        <taxon>Clupeiformes</taxon>
        <taxon>Clupeoidei</taxon>
        <taxon>Clupeidae</taxon>
        <taxon>Alosa</taxon>
    </lineage>
</organism>
<dbReference type="Pfam" id="PF04548">
    <property type="entry name" value="AIG1"/>
    <property type="match status" value="2"/>
</dbReference>
<comment type="caution">
    <text evidence="6">The sequence shown here is derived from an EMBL/GenBank/DDBJ whole genome shotgun (WGS) entry which is preliminary data.</text>
</comment>
<accession>A0AAV6GXR5</accession>
<evidence type="ECO:0000256" key="4">
    <source>
        <dbReference type="SAM" id="MobiDB-lite"/>
    </source>
</evidence>
<feature type="domain" description="AIG1-type G" evidence="5">
    <location>
        <begin position="243"/>
        <end position="438"/>
    </location>
</feature>
<dbReference type="Proteomes" id="UP000823561">
    <property type="component" value="Chromosome 7"/>
</dbReference>
<evidence type="ECO:0000313" key="6">
    <source>
        <dbReference type="EMBL" id="KAG5278457.1"/>
    </source>
</evidence>
<feature type="region of interest" description="Disordered" evidence="4">
    <location>
        <begin position="478"/>
        <end position="505"/>
    </location>
</feature>
<sequence length="620" mass="71193">MSRELPPQRELRMVVVGANLSHKTSVINTLLGQAGLEVGKRTASCVRREGEFMDRKLILIDTPGWWRDYMSTDTAEFIKQEFVLSVTKCPPGPHVFILVIGTDAPFTEKNRRSVEDHLGLFGETVWKHTIVVFTRGEYLEDKSSEQHVETQGEALKWLVEKCGNRCHMFYSDSREGYKEVSKLLDQINGIVAKNGNNSFEVDEERLREVEGKRNTHRERAKMRQQKIMDQRETPHASGVVPSLPELRFLLLGWKASGKTSAKNTILGVKAVKRARSFRSERTSGEVSGRRVSVVDTPSWWKYLPAKCTPEWVKKELQGGLTLDSKAPHAILLVVPADTTFREEQRKITEDNMKMFGEQVWRHTMVLFTCGDLLGDTSIEEHIESEGEPLQWLIEKCGNRYHVLSWNDKEEKVKELLRKTEEMVASNSLFSPEPETQIMVVEGTTEEQEDVQRQMACLLDEKWQRMDKEMEEKITNIIKRETTSSKTNHVDFSDKHPSSQSTLEEINSEKLLSTPKTQSSIKESTVIDGFTGHEGQKQTGEVNTVQMEQMREMLEREWSRWEIGITERCQHMLSDLRQSADVSSEADVHDLEHSFRKVVSWMHNLTSGYGSDEDLETEEMV</sequence>
<feature type="compositionally biased region" description="Basic and acidic residues" evidence="4">
    <location>
        <begin position="478"/>
        <end position="496"/>
    </location>
</feature>
<name>A0AAV6GXR5_9TELE</name>